<comment type="caution">
    <text evidence="2">The sequence shown here is derived from an EMBL/GenBank/DDBJ whole genome shotgun (WGS) entry which is preliminary data.</text>
</comment>
<feature type="transmembrane region" description="Helical" evidence="1">
    <location>
        <begin position="43"/>
        <end position="63"/>
    </location>
</feature>
<protein>
    <submittedName>
        <fullName evidence="2">Transporter</fullName>
    </submittedName>
</protein>
<keyword evidence="1" id="KW-0472">Membrane</keyword>
<keyword evidence="1" id="KW-1133">Transmembrane helix</keyword>
<dbReference type="RefSeq" id="WP_107348271.1">
    <property type="nucleotide sequence ID" value="NZ_PYMH01000002.1"/>
</dbReference>
<proteinExistence type="predicted"/>
<name>A0A2T3J1J1_9GAMM</name>
<evidence type="ECO:0000313" key="2">
    <source>
        <dbReference type="EMBL" id="PSU34948.1"/>
    </source>
</evidence>
<dbReference type="Proteomes" id="UP000241222">
    <property type="component" value="Unassembled WGS sequence"/>
</dbReference>
<evidence type="ECO:0000256" key="1">
    <source>
        <dbReference type="SAM" id="Phobius"/>
    </source>
</evidence>
<feature type="transmembrane region" description="Helical" evidence="1">
    <location>
        <begin position="88"/>
        <end position="109"/>
    </location>
</feature>
<dbReference type="AlphaFoldDB" id="A0A2T3J1J1"/>
<reference evidence="2 3" key="1">
    <citation type="submission" date="2018-03" db="EMBL/GenBank/DDBJ databases">
        <title>Whole genome sequencing of Histamine producing bacteria.</title>
        <authorList>
            <person name="Butler K."/>
        </authorList>
    </citation>
    <scope>NUCLEOTIDE SEQUENCE [LARGE SCALE GENOMIC DNA]</scope>
    <source>
        <strain evidence="2 3">JCM 13586</strain>
    </source>
</reference>
<dbReference type="InterPro" id="IPR046513">
    <property type="entry name" value="DUF6691"/>
</dbReference>
<dbReference type="Pfam" id="PF20398">
    <property type="entry name" value="DUF6691"/>
    <property type="match status" value="1"/>
</dbReference>
<evidence type="ECO:0000313" key="3">
    <source>
        <dbReference type="Proteomes" id="UP000241222"/>
    </source>
</evidence>
<feature type="transmembrane region" description="Helical" evidence="1">
    <location>
        <begin position="121"/>
        <end position="138"/>
    </location>
</feature>
<gene>
    <name evidence="2" type="ORF">C9I99_07720</name>
</gene>
<accession>A0A2T3J1J1</accession>
<keyword evidence="3" id="KW-1185">Reference proteome</keyword>
<organism evidence="2 3">
    <name type="scientific">Photobacterium lutimaris</name>
    <dbReference type="NCBI Taxonomy" id="388278"/>
    <lineage>
        <taxon>Bacteria</taxon>
        <taxon>Pseudomonadati</taxon>
        <taxon>Pseudomonadota</taxon>
        <taxon>Gammaproteobacteria</taxon>
        <taxon>Vibrionales</taxon>
        <taxon>Vibrionaceae</taxon>
        <taxon>Photobacterium</taxon>
    </lineage>
</organism>
<dbReference type="OrthoDB" id="9790409at2"/>
<sequence>MKGLSQLVALLTGLLFGLGMMVSGMVDPHRVLGFLDIAGAWDPSLVFVMGGALAVFLPVYLLVVKKRSAPVCSEKFEISNNKVIDKQLVTGAALFGLGWGIAGICPGPAVTSTLGLNPSMLVFIAMMLIGMGLGSVLVKR</sequence>
<dbReference type="EMBL" id="PYMH01000002">
    <property type="protein sequence ID" value="PSU34948.1"/>
    <property type="molecule type" value="Genomic_DNA"/>
</dbReference>
<keyword evidence="1" id="KW-0812">Transmembrane</keyword>